<evidence type="ECO:0000313" key="3">
    <source>
        <dbReference type="EMBL" id="MBR9970272.1"/>
    </source>
</evidence>
<dbReference type="InterPro" id="IPR003399">
    <property type="entry name" value="Mce/MlaD"/>
</dbReference>
<feature type="transmembrane region" description="Helical" evidence="1">
    <location>
        <begin position="12"/>
        <end position="29"/>
    </location>
</feature>
<gene>
    <name evidence="3" type="ORF">KEC16_00925</name>
</gene>
<feature type="domain" description="Mce/MlaD" evidence="2">
    <location>
        <begin position="40"/>
        <end position="116"/>
    </location>
</feature>
<evidence type="ECO:0000256" key="1">
    <source>
        <dbReference type="SAM" id="Phobius"/>
    </source>
</evidence>
<proteinExistence type="predicted"/>
<comment type="caution">
    <text evidence="3">The sequence shown here is derived from an EMBL/GenBank/DDBJ whole genome shotgun (WGS) entry which is preliminary data.</text>
</comment>
<dbReference type="PANTHER" id="PTHR33371">
    <property type="entry name" value="INTERMEMBRANE PHOSPHOLIPID TRANSPORT SYSTEM BINDING PROTEIN MLAD-RELATED"/>
    <property type="match status" value="1"/>
</dbReference>
<protein>
    <submittedName>
        <fullName evidence="3">Outer membrane lipid asymmetry maintenance protein MlaD</fullName>
    </submittedName>
</protein>
<dbReference type="InterPro" id="IPR052336">
    <property type="entry name" value="MlaD_Phospholipid_Transporter"/>
</dbReference>
<accession>A0ABS5I7Z8</accession>
<keyword evidence="4" id="KW-1185">Reference proteome</keyword>
<keyword evidence="1" id="KW-1133">Transmembrane helix</keyword>
<evidence type="ECO:0000313" key="4">
    <source>
        <dbReference type="Proteomes" id="UP000680714"/>
    </source>
</evidence>
<dbReference type="EMBL" id="JAGTUF010000001">
    <property type="protein sequence ID" value="MBR9970272.1"/>
    <property type="molecule type" value="Genomic_DNA"/>
</dbReference>
<organism evidence="3 4">
    <name type="scientific">Magnetospirillum sulfuroxidans</name>
    <dbReference type="NCBI Taxonomy" id="611300"/>
    <lineage>
        <taxon>Bacteria</taxon>
        <taxon>Pseudomonadati</taxon>
        <taxon>Pseudomonadota</taxon>
        <taxon>Alphaproteobacteria</taxon>
        <taxon>Rhodospirillales</taxon>
        <taxon>Rhodospirillaceae</taxon>
        <taxon>Magnetospirillum</taxon>
    </lineage>
</organism>
<dbReference type="RefSeq" id="WP_211546315.1">
    <property type="nucleotide sequence ID" value="NZ_JAGTUF010000001.1"/>
</dbReference>
<reference evidence="3 4" key="1">
    <citation type="submission" date="2021-04" db="EMBL/GenBank/DDBJ databases">
        <title>Magnetospirillum sulfuroxidans sp. nov., a facultative chemolithoautotrophic sulfur-oxidizing alphaproteobacterium isolated from freshwater sediment and proposals for Paramagetospirillum gen. nov., and Magnetospirillaceae fam. nov.</title>
        <authorList>
            <person name="Koziaeva V."/>
            <person name="Geelhoed J.S."/>
            <person name="Sorokin D.Y."/>
            <person name="Grouzdev D.S."/>
        </authorList>
    </citation>
    <scope>NUCLEOTIDE SEQUENCE [LARGE SCALE GENOMIC DNA]</scope>
    <source>
        <strain evidence="3 4">J10</strain>
    </source>
</reference>
<dbReference type="PANTHER" id="PTHR33371:SF4">
    <property type="entry name" value="INTERMEMBRANE PHOSPHOLIPID TRANSPORT SYSTEM BINDING PROTEIN MLAD"/>
    <property type="match status" value="1"/>
</dbReference>
<keyword evidence="1" id="KW-0812">Transmembrane</keyword>
<keyword evidence="1" id="KW-0472">Membrane</keyword>
<name>A0ABS5I7Z8_9PROT</name>
<sequence length="165" mass="17402">MVTKGGSRDTIIGAIVIAVAAVMLALIYVKEDLAGQAAGGYVVKARFNRLDGISIGSPVRLSGVKIGAVQAETLDPEFRAITHLHINDQVPLPADSTAVIRTDGLLGSKYIDLGPGGDDTMMKDGDSILYTQDSMVIEDLLEMIIEQGKSKRGYGSKALPSVSNN</sequence>
<evidence type="ECO:0000259" key="2">
    <source>
        <dbReference type="Pfam" id="PF02470"/>
    </source>
</evidence>
<dbReference type="Pfam" id="PF02470">
    <property type="entry name" value="MlaD"/>
    <property type="match status" value="1"/>
</dbReference>
<dbReference type="Proteomes" id="UP000680714">
    <property type="component" value="Unassembled WGS sequence"/>
</dbReference>